<dbReference type="NCBIfam" id="NF000955">
    <property type="entry name" value="PRK00099.1-1"/>
    <property type="match status" value="1"/>
</dbReference>
<evidence type="ECO:0000313" key="7">
    <source>
        <dbReference type="Proteomes" id="UP000473648"/>
    </source>
</evidence>
<dbReference type="HAMAP" id="MF_00362">
    <property type="entry name" value="Ribosomal_uL10"/>
    <property type="match status" value="1"/>
</dbReference>
<dbReference type="EMBL" id="VOGB01000004">
    <property type="protein sequence ID" value="MQM72462.1"/>
    <property type="molecule type" value="Genomic_DNA"/>
</dbReference>
<protein>
    <recommendedName>
        <fullName evidence="4 5">Large ribosomal subunit protein uL10</fullName>
    </recommendedName>
</protein>
<dbReference type="SUPFAM" id="SSF160369">
    <property type="entry name" value="Ribosomal protein L10-like"/>
    <property type="match status" value="1"/>
</dbReference>
<keyword evidence="3 5" id="KW-0687">Ribonucleoprotein</keyword>
<comment type="function">
    <text evidence="5">Forms part of the ribosomal stalk, playing a central role in the interaction of the ribosome with GTP-bound translation factors.</text>
</comment>
<dbReference type="PROSITE" id="PS01109">
    <property type="entry name" value="RIBOSOMAL_L10"/>
    <property type="match status" value="1"/>
</dbReference>
<proteinExistence type="inferred from homology"/>
<evidence type="ECO:0000256" key="5">
    <source>
        <dbReference type="HAMAP-Rule" id="MF_00362"/>
    </source>
</evidence>
<comment type="similarity">
    <text evidence="1 5">Belongs to the universal ribosomal protein uL10 family.</text>
</comment>
<dbReference type="PANTHER" id="PTHR11560">
    <property type="entry name" value="39S RIBOSOMAL PROTEIN L10, MITOCHONDRIAL"/>
    <property type="match status" value="1"/>
</dbReference>
<dbReference type="GO" id="GO:0003735">
    <property type="term" value="F:structural constituent of ribosome"/>
    <property type="evidence" value="ECO:0007669"/>
    <property type="project" value="InterPro"/>
</dbReference>
<organism evidence="6 7">
    <name type="scientific">Candidatus Pseudoramibacter fermentans</name>
    <dbReference type="NCBI Taxonomy" id="2594427"/>
    <lineage>
        <taxon>Bacteria</taxon>
        <taxon>Bacillati</taxon>
        <taxon>Bacillota</taxon>
        <taxon>Clostridia</taxon>
        <taxon>Eubacteriales</taxon>
        <taxon>Eubacteriaceae</taxon>
        <taxon>Pseudoramibacter</taxon>
    </lineage>
</organism>
<evidence type="ECO:0000256" key="3">
    <source>
        <dbReference type="ARBA" id="ARBA00023274"/>
    </source>
</evidence>
<accession>A0A6L5GQW6</accession>
<sequence length="177" mass="19006">MPNLEAKKALVAEIAEKLKASQGTIVVDYRGLNVEEVTELRDKAREQGIEYKVYKNSSLRFAAKEAGQEGLLESLKGPSAIAFCESDPIAPAKLMADFAKDHENLEIKSGVVDGKVVSVDEIQALAKLPSREELVAMTLRGLNAPITGFVNVLNGTIKGLVVALSAIADKKKEEEAA</sequence>
<dbReference type="InterPro" id="IPR001790">
    <property type="entry name" value="Ribosomal_uL10"/>
</dbReference>
<keyword evidence="5" id="KW-0694">RNA-binding</keyword>
<dbReference type="InterPro" id="IPR022973">
    <property type="entry name" value="Ribosomal_uL10_bac"/>
</dbReference>
<evidence type="ECO:0000313" key="6">
    <source>
        <dbReference type="EMBL" id="MQM72462.1"/>
    </source>
</evidence>
<comment type="caution">
    <text evidence="6">The sequence shown here is derived from an EMBL/GenBank/DDBJ whole genome shotgun (WGS) entry which is preliminary data.</text>
</comment>
<dbReference type="CDD" id="cd05797">
    <property type="entry name" value="Ribosomal_L10"/>
    <property type="match status" value="1"/>
</dbReference>
<dbReference type="InterPro" id="IPR002363">
    <property type="entry name" value="Ribosomal_uL10_CS_bac"/>
</dbReference>
<evidence type="ECO:0000256" key="4">
    <source>
        <dbReference type="ARBA" id="ARBA00035202"/>
    </source>
</evidence>
<dbReference type="GO" id="GO:0015934">
    <property type="term" value="C:large ribosomal subunit"/>
    <property type="evidence" value="ECO:0007669"/>
    <property type="project" value="InterPro"/>
</dbReference>
<evidence type="ECO:0000256" key="2">
    <source>
        <dbReference type="ARBA" id="ARBA00022980"/>
    </source>
</evidence>
<keyword evidence="2 5" id="KW-0689">Ribosomal protein</keyword>
<dbReference type="InterPro" id="IPR043141">
    <property type="entry name" value="Ribosomal_uL10-like_sf"/>
</dbReference>
<dbReference type="GO" id="GO:0006412">
    <property type="term" value="P:translation"/>
    <property type="evidence" value="ECO:0007669"/>
    <property type="project" value="UniProtKB-UniRule"/>
</dbReference>
<evidence type="ECO:0000256" key="1">
    <source>
        <dbReference type="ARBA" id="ARBA00008889"/>
    </source>
</evidence>
<dbReference type="InterPro" id="IPR047865">
    <property type="entry name" value="Ribosomal_uL10_bac_type"/>
</dbReference>
<reference evidence="6" key="1">
    <citation type="journal article" date="2020" name="Appl. Environ. Microbiol.">
        <title>Medium-Chain Fatty Acid Synthesis by 'Candidatus Weimeria bifida' gen. nov., sp. nov., and 'Candidatus Pseudoramibacter fermentans' sp. nov.</title>
        <authorList>
            <person name="Scarborough M.J."/>
            <person name="Myers K.S."/>
            <person name="Donohue T.J."/>
            <person name="Noguera D.R."/>
        </authorList>
    </citation>
    <scope>NUCLEOTIDE SEQUENCE</scope>
    <source>
        <strain evidence="6">EUB1.1</strain>
    </source>
</reference>
<dbReference type="Gene3D" id="6.10.250.290">
    <property type="match status" value="1"/>
</dbReference>
<dbReference type="Gene3D" id="3.30.70.1730">
    <property type="match status" value="1"/>
</dbReference>
<dbReference type="Pfam" id="PF00466">
    <property type="entry name" value="Ribosomal_L10"/>
    <property type="match status" value="1"/>
</dbReference>
<comment type="subunit">
    <text evidence="5">Part of the ribosomal stalk of the 50S ribosomal subunit. The N-terminus interacts with L11 and the large rRNA to form the base of the stalk. The C-terminus forms an elongated spine to which L12 dimers bind in a sequential fashion forming a multimeric L10(L12)X complex.</text>
</comment>
<keyword evidence="5" id="KW-0699">rRNA-binding</keyword>
<keyword evidence="7" id="KW-1185">Reference proteome</keyword>
<dbReference type="GO" id="GO:0070180">
    <property type="term" value="F:large ribosomal subunit rRNA binding"/>
    <property type="evidence" value="ECO:0007669"/>
    <property type="project" value="UniProtKB-UniRule"/>
</dbReference>
<name>A0A6L5GQW6_9FIRM</name>
<gene>
    <name evidence="5" type="primary">rplJ</name>
    <name evidence="6" type="ORF">FRC53_03340</name>
</gene>
<dbReference type="Proteomes" id="UP000473648">
    <property type="component" value="Unassembled WGS sequence"/>
</dbReference>
<dbReference type="AlphaFoldDB" id="A0A6L5GQW6"/>